<keyword evidence="2 9" id="KW-0479">Metal-binding</keyword>
<dbReference type="GO" id="GO:0005737">
    <property type="term" value="C:cytoplasm"/>
    <property type="evidence" value="ECO:0007669"/>
    <property type="project" value="UniProtKB-SubCell"/>
</dbReference>
<dbReference type="UniPathway" id="UPA00916">
    <property type="reaction ID" value="UER00889"/>
</dbReference>
<feature type="binding site" evidence="9">
    <location>
        <position position="273"/>
    </location>
    <ligand>
        <name>substrate</name>
    </ligand>
</feature>
<dbReference type="SUPFAM" id="SSF53613">
    <property type="entry name" value="Ribokinase-like"/>
    <property type="match status" value="1"/>
</dbReference>
<evidence type="ECO:0000256" key="1">
    <source>
        <dbReference type="ARBA" id="ARBA00022679"/>
    </source>
</evidence>
<protein>
    <recommendedName>
        <fullName evidence="9">Ribokinase</fullName>
        <shortName evidence="9">RK</shortName>
        <ecNumber evidence="9">2.7.1.15</ecNumber>
    </recommendedName>
</protein>
<feature type="binding site" evidence="9">
    <location>
        <position position="310"/>
    </location>
    <ligand>
        <name>K(+)</name>
        <dbReference type="ChEBI" id="CHEBI:29103"/>
    </ligand>
</feature>
<dbReference type="GO" id="GO:0005634">
    <property type="term" value="C:nucleus"/>
    <property type="evidence" value="ECO:0007669"/>
    <property type="project" value="UniProtKB-SubCell"/>
</dbReference>
<feature type="binding site" evidence="9">
    <location>
        <begin position="272"/>
        <end position="273"/>
    </location>
    <ligand>
        <name>ATP</name>
        <dbReference type="ChEBI" id="CHEBI:30616"/>
    </ligand>
</feature>
<name>A0A1E4T6T5_9ASCO</name>
<feature type="binding site" evidence="9">
    <location>
        <position position="267"/>
    </location>
    <ligand>
        <name>K(+)</name>
        <dbReference type="ChEBI" id="CHEBI:29103"/>
    </ligand>
</feature>
<proteinExistence type="inferred from homology"/>
<gene>
    <name evidence="9" type="primary">RBK1</name>
    <name evidence="11" type="ORF">CANARDRAFT_26821</name>
</gene>
<dbReference type="HAMAP" id="MF_01987">
    <property type="entry name" value="Ribokinase"/>
    <property type="match status" value="1"/>
</dbReference>
<evidence type="ECO:0000256" key="7">
    <source>
        <dbReference type="ARBA" id="ARBA00022958"/>
    </source>
</evidence>
<evidence type="ECO:0000256" key="9">
    <source>
        <dbReference type="HAMAP-Rule" id="MF_03215"/>
    </source>
</evidence>
<evidence type="ECO:0000256" key="6">
    <source>
        <dbReference type="ARBA" id="ARBA00022842"/>
    </source>
</evidence>
<keyword evidence="6 9" id="KW-0460">Magnesium</keyword>
<feature type="binding site" evidence="9">
    <location>
        <begin position="9"/>
        <end position="11"/>
    </location>
    <ligand>
        <name>substrate</name>
    </ligand>
</feature>
<dbReference type="InterPro" id="IPR002139">
    <property type="entry name" value="Ribo/fructo_kinase"/>
</dbReference>
<keyword evidence="3 9" id="KW-0547">Nucleotide-binding</keyword>
<evidence type="ECO:0000256" key="3">
    <source>
        <dbReference type="ARBA" id="ARBA00022741"/>
    </source>
</evidence>
<dbReference type="OrthoDB" id="415590at2759"/>
<keyword evidence="9" id="KW-0963">Cytoplasm</keyword>
<dbReference type="InterPro" id="IPR011877">
    <property type="entry name" value="Ribokinase"/>
</dbReference>
<feature type="binding site" evidence="9">
    <location>
        <position position="269"/>
    </location>
    <ligand>
        <name>K(+)</name>
        <dbReference type="ChEBI" id="CHEBI:29103"/>
    </ligand>
</feature>
<dbReference type="GO" id="GO:0046872">
    <property type="term" value="F:metal ion binding"/>
    <property type="evidence" value="ECO:0007669"/>
    <property type="project" value="UniProtKB-KW"/>
</dbReference>
<evidence type="ECO:0000313" key="11">
    <source>
        <dbReference type="EMBL" id="ODV87421.1"/>
    </source>
</evidence>
<keyword evidence="7 9" id="KW-0630">Potassium</keyword>
<feature type="binding site" evidence="9">
    <location>
        <position position="148"/>
    </location>
    <ligand>
        <name>substrate</name>
    </ligand>
</feature>
<dbReference type="PANTHER" id="PTHR10584:SF166">
    <property type="entry name" value="RIBOKINASE"/>
    <property type="match status" value="1"/>
</dbReference>
<comment type="subcellular location">
    <subcellularLocation>
        <location evidence="9">Cytoplasm</location>
    </subcellularLocation>
    <subcellularLocation>
        <location evidence="9">Nucleus</location>
    </subcellularLocation>
</comment>
<feature type="binding site" evidence="9">
    <location>
        <begin position="237"/>
        <end position="242"/>
    </location>
    <ligand>
        <name>ATP</name>
        <dbReference type="ChEBI" id="CHEBI:30616"/>
    </ligand>
</feature>
<comment type="similarity">
    <text evidence="9">Belongs to the carbohydrate kinase PfkB family. Ribokinase subfamily.</text>
</comment>
<feature type="binding site" evidence="9">
    <location>
        <position position="308"/>
    </location>
    <ligand>
        <name>K(+)</name>
        <dbReference type="ChEBI" id="CHEBI:29103"/>
    </ligand>
</feature>
<evidence type="ECO:0000256" key="5">
    <source>
        <dbReference type="ARBA" id="ARBA00022840"/>
    </source>
</evidence>
<accession>A0A1E4T6T5</accession>
<keyword evidence="4 9" id="KW-0418">Kinase</keyword>
<feature type="domain" description="Carbohydrate kinase PfkB" evidence="10">
    <location>
        <begin position="2"/>
        <end position="316"/>
    </location>
</feature>
<feature type="binding site" evidence="9">
    <location>
        <position position="314"/>
    </location>
    <ligand>
        <name>K(+)</name>
        <dbReference type="ChEBI" id="CHEBI:29103"/>
    </ligand>
</feature>
<comment type="function">
    <text evidence="9">Catalyzes the phosphorylation of ribose at O-5 in a reaction requiring ATP and magnesium. The resulting D-ribose-5-phosphate can then be used either for sythesis of nucleotides, histidine, and tryptophan, or as a component of the pentose phosphate pathway.</text>
</comment>
<feature type="binding site" evidence="9">
    <location>
        <begin position="37"/>
        <end position="41"/>
    </location>
    <ligand>
        <name>substrate</name>
    </ligand>
</feature>
<comment type="cofactor">
    <cofactor evidence="9">
        <name>Mg(2+)</name>
        <dbReference type="ChEBI" id="CHEBI:18420"/>
    </cofactor>
    <text evidence="9">Requires a divalent cation, most likely magnesium in vivo, as an electrophilic catalyst to aid phosphoryl group transfer. It is the chelate of the metal and the nucleotide that is the actual substrate.</text>
</comment>
<dbReference type="EC" id="2.7.1.15" evidence="9"/>
<dbReference type="Gene3D" id="3.40.1190.20">
    <property type="match status" value="1"/>
</dbReference>
<keyword evidence="9" id="KW-0539">Nucleus</keyword>
<keyword evidence="12" id="KW-1185">Reference proteome</keyword>
<evidence type="ECO:0000256" key="2">
    <source>
        <dbReference type="ARBA" id="ARBA00022723"/>
    </source>
</evidence>
<dbReference type="CDD" id="cd01174">
    <property type="entry name" value="ribokinase"/>
    <property type="match status" value="1"/>
</dbReference>
<dbReference type="InterPro" id="IPR011611">
    <property type="entry name" value="PfkB_dom"/>
</dbReference>
<comment type="activity regulation">
    <text evidence="9">Activated by a monovalent cation that binds near, but not in, the active site. The most likely occupant of the site in vivo is potassium. Ion binding induces a conformational change that may alter substrate affinity.</text>
</comment>
<evidence type="ECO:0000256" key="4">
    <source>
        <dbReference type="ARBA" id="ARBA00022777"/>
    </source>
</evidence>
<dbReference type="Pfam" id="PF00294">
    <property type="entry name" value="PfkB"/>
    <property type="match status" value="1"/>
</dbReference>
<dbReference type="GO" id="GO:0004747">
    <property type="term" value="F:ribokinase activity"/>
    <property type="evidence" value="ECO:0007669"/>
    <property type="project" value="UniProtKB-UniRule"/>
</dbReference>
<keyword evidence="5 9" id="KW-0067">ATP-binding</keyword>
<dbReference type="Proteomes" id="UP000094801">
    <property type="component" value="Unassembled WGS sequence"/>
</dbReference>
<comment type="pathway">
    <text evidence="9">Carbohydrate metabolism; D-ribose degradation; D-ribose 5-phosphate from beta-D-ribopyranose: step 2/2.</text>
</comment>
<evidence type="ECO:0000259" key="10">
    <source>
        <dbReference type="Pfam" id="PF00294"/>
    </source>
</evidence>
<dbReference type="STRING" id="983967.A0A1E4T6T5"/>
<feature type="active site" description="Proton acceptor" evidence="9">
    <location>
        <position position="273"/>
    </location>
</feature>
<dbReference type="GO" id="GO:0019303">
    <property type="term" value="P:D-ribose catabolic process"/>
    <property type="evidence" value="ECO:0007669"/>
    <property type="project" value="UniProtKB-UniRule"/>
</dbReference>
<dbReference type="PRINTS" id="PR00990">
    <property type="entry name" value="RIBOKINASE"/>
</dbReference>
<feature type="binding site" evidence="9">
    <location>
        <position position="305"/>
    </location>
    <ligand>
        <name>K(+)</name>
        <dbReference type="ChEBI" id="CHEBI:29103"/>
    </ligand>
</feature>
<keyword evidence="1 9" id="KW-0808">Transferase</keyword>
<dbReference type="PANTHER" id="PTHR10584">
    <property type="entry name" value="SUGAR KINASE"/>
    <property type="match status" value="1"/>
</dbReference>
<dbReference type="EMBL" id="KV453848">
    <property type="protein sequence ID" value="ODV87421.1"/>
    <property type="molecule type" value="Genomic_DNA"/>
</dbReference>
<comment type="caution">
    <text evidence="9">Lacks conserved residue(s) required for the propagation of feature annotation.</text>
</comment>
<dbReference type="AlphaFoldDB" id="A0A1E4T6T5"/>
<organism evidence="11 12">
    <name type="scientific">[Candida] arabinofermentans NRRL YB-2248</name>
    <dbReference type="NCBI Taxonomy" id="983967"/>
    <lineage>
        <taxon>Eukaryota</taxon>
        <taxon>Fungi</taxon>
        <taxon>Dikarya</taxon>
        <taxon>Ascomycota</taxon>
        <taxon>Saccharomycotina</taxon>
        <taxon>Pichiomycetes</taxon>
        <taxon>Pichiales</taxon>
        <taxon>Pichiaceae</taxon>
        <taxon>Ogataea</taxon>
        <taxon>Ogataea/Candida clade</taxon>
    </lineage>
</organism>
<keyword evidence="8 9" id="KW-0119">Carbohydrate metabolism</keyword>
<dbReference type="GO" id="GO:0005524">
    <property type="term" value="F:ATP binding"/>
    <property type="evidence" value="ECO:0007669"/>
    <property type="project" value="UniProtKB-UniRule"/>
</dbReference>
<dbReference type="InterPro" id="IPR029056">
    <property type="entry name" value="Ribokinase-like"/>
</dbReference>
<evidence type="ECO:0000313" key="12">
    <source>
        <dbReference type="Proteomes" id="UP000094801"/>
    </source>
</evidence>
<reference evidence="12" key="1">
    <citation type="submission" date="2016-04" db="EMBL/GenBank/DDBJ databases">
        <title>Comparative genomics of biotechnologically important yeasts.</title>
        <authorList>
            <consortium name="DOE Joint Genome Institute"/>
            <person name="Riley R."/>
            <person name="Haridas S."/>
            <person name="Wolfe K.H."/>
            <person name="Lopes M.R."/>
            <person name="Hittinger C.T."/>
            <person name="Goker M."/>
            <person name="Salamov A."/>
            <person name="Wisecaver J."/>
            <person name="Long T.M."/>
            <person name="Aerts A.L."/>
            <person name="Barry K."/>
            <person name="Choi C."/>
            <person name="Clum A."/>
            <person name="Coughlan A.Y."/>
            <person name="Deshpande S."/>
            <person name="Douglass A.P."/>
            <person name="Hanson S.J."/>
            <person name="Klenk H.-P."/>
            <person name="Labutti K."/>
            <person name="Lapidus A."/>
            <person name="Lindquist E."/>
            <person name="Lipzen A."/>
            <person name="Meier-Kolthoff J.P."/>
            <person name="Ohm R.A."/>
            <person name="Otillar R.P."/>
            <person name="Pangilinan J."/>
            <person name="Peng Y."/>
            <person name="Rokas A."/>
            <person name="Rosa C.A."/>
            <person name="Scheuner C."/>
            <person name="Sibirny A.A."/>
            <person name="Slot J.C."/>
            <person name="Stielow J.B."/>
            <person name="Sun H."/>
            <person name="Kurtzman C.P."/>
            <person name="Blackwell M."/>
            <person name="Grigoriev I.V."/>
            <person name="Jeffries T.W."/>
        </authorList>
    </citation>
    <scope>NUCLEOTIDE SEQUENCE [LARGE SCALE GENOMIC DNA]</scope>
    <source>
        <strain evidence="12">NRRL YB-2248</strain>
    </source>
</reference>
<comment type="catalytic activity">
    <reaction evidence="9">
        <text>D-ribose + ATP = D-ribose 5-phosphate + ADP + H(+)</text>
        <dbReference type="Rhea" id="RHEA:13697"/>
        <dbReference type="ChEBI" id="CHEBI:15378"/>
        <dbReference type="ChEBI" id="CHEBI:30616"/>
        <dbReference type="ChEBI" id="CHEBI:47013"/>
        <dbReference type="ChEBI" id="CHEBI:78346"/>
        <dbReference type="ChEBI" id="CHEBI:456216"/>
        <dbReference type="EC" id="2.7.1.15"/>
    </reaction>
</comment>
<comment type="subunit">
    <text evidence="9">Homodimer.</text>
</comment>
<evidence type="ECO:0000256" key="8">
    <source>
        <dbReference type="ARBA" id="ARBA00023277"/>
    </source>
</evidence>
<feature type="binding site" evidence="9">
    <location>
        <position position="195"/>
    </location>
    <ligand>
        <name>ATP</name>
        <dbReference type="ChEBI" id="CHEBI:30616"/>
    </ligand>
</feature>
<sequence length="328" mass="35616">MIVVIGSLNYDYVTYMSKVPQAGETIHGISFEEHLGGKGLNEAIAVSRLSPPSKKQGVVQMWGKVGTDSNGDKMVKELINSGVGVELVEKVEDTSSGSASIFVEVDDGGENRIVVIPGANGLLNPTDSELGKVFKGTETKEFLVLQNEFPDPIHVIEWLSENRPNVVKFYNPSPMKKEFAKNLKALNKIEYLVVNQGEALELYEGFGGGDTVIEESDIEKLVLELSKYLTYPNIIITLGGDGCMYLPTGKERKVGYLSSVKVDKVVDTTGAGDTFLGGLCSSLYFNESYELSDAVKFGSYAASLTIQNKGAVESIPWYADVLEAIEKS</sequence>